<dbReference type="Pfam" id="PF25087">
    <property type="entry name" value="GMPPB_C"/>
    <property type="match status" value="1"/>
</dbReference>
<evidence type="ECO:0000256" key="2">
    <source>
        <dbReference type="ARBA" id="ARBA00004496"/>
    </source>
</evidence>
<comment type="cofactor">
    <cofactor evidence="1">
        <name>Mg(2+)</name>
        <dbReference type="ChEBI" id="CHEBI:18420"/>
    </cofactor>
</comment>
<evidence type="ECO:0000256" key="14">
    <source>
        <dbReference type="ARBA" id="ARBA00023315"/>
    </source>
</evidence>
<dbReference type="HAMAP" id="MF_01631">
    <property type="entry name" value="GlmU"/>
    <property type="match status" value="1"/>
</dbReference>
<dbReference type="SUPFAM" id="SSF51161">
    <property type="entry name" value="Trimeric LpxA-like enzymes"/>
    <property type="match status" value="1"/>
</dbReference>
<dbReference type="InterPro" id="IPR025877">
    <property type="entry name" value="MobA-like_NTP_Trfase"/>
</dbReference>
<evidence type="ECO:0000256" key="17">
    <source>
        <dbReference type="ARBA" id="ARBA00048493"/>
    </source>
</evidence>
<dbReference type="InterPro" id="IPR050065">
    <property type="entry name" value="GlmU-like"/>
</dbReference>
<evidence type="ECO:0000259" key="18">
    <source>
        <dbReference type="Pfam" id="PF12804"/>
    </source>
</evidence>
<keyword evidence="10" id="KW-0460">Magnesium</keyword>
<evidence type="ECO:0000256" key="11">
    <source>
        <dbReference type="ARBA" id="ARBA00022960"/>
    </source>
</evidence>
<comment type="similarity">
    <text evidence="3">In the C-terminal section; belongs to the transferase hexapeptide repeat family.</text>
</comment>
<reference evidence="20" key="1">
    <citation type="submission" date="2018-05" db="EMBL/GenBank/DDBJ databases">
        <authorList>
            <person name="Lanie J.A."/>
            <person name="Ng W.-L."/>
            <person name="Kazmierczak K.M."/>
            <person name="Andrzejewski T.M."/>
            <person name="Davidsen T.M."/>
            <person name="Wayne K.J."/>
            <person name="Tettelin H."/>
            <person name="Glass J.I."/>
            <person name="Rusch D."/>
            <person name="Podicherti R."/>
            <person name="Tsui H.-C.T."/>
            <person name="Winkler M.E."/>
        </authorList>
    </citation>
    <scope>NUCLEOTIDE SEQUENCE</scope>
</reference>
<proteinExistence type="inferred from homology"/>
<evidence type="ECO:0000256" key="3">
    <source>
        <dbReference type="ARBA" id="ARBA00007707"/>
    </source>
</evidence>
<keyword evidence="13" id="KW-0511">Multifunctional enzyme</keyword>
<dbReference type="InterPro" id="IPR038009">
    <property type="entry name" value="GlmU_C_LbH"/>
</dbReference>
<dbReference type="Pfam" id="PF12804">
    <property type="entry name" value="NTP_transf_3"/>
    <property type="match status" value="1"/>
</dbReference>
<dbReference type="GO" id="GO:0000902">
    <property type="term" value="P:cell morphogenesis"/>
    <property type="evidence" value="ECO:0007669"/>
    <property type="project" value="InterPro"/>
</dbReference>
<dbReference type="InterPro" id="IPR005882">
    <property type="entry name" value="Bifunctional_GlmU"/>
</dbReference>
<feature type="domain" description="Mannose-1-phosphate guanyltransferase C-terminal" evidence="19">
    <location>
        <begin position="298"/>
        <end position="362"/>
    </location>
</feature>
<evidence type="ECO:0000256" key="8">
    <source>
        <dbReference type="ARBA" id="ARBA00022723"/>
    </source>
</evidence>
<evidence type="ECO:0000256" key="6">
    <source>
        <dbReference type="ARBA" id="ARBA00022679"/>
    </source>
</evidence>
<evidence type="ECO:0000313" key="20">
    <source>
        <dbReference type="EMBL" id="SVA99853.1"/>
    </source>
</evidence>
<dbReference type="InterPro" id="IPR029044">
    <property type="entry name" value="Nucleotide-diphossugar_trans"/>
</dbReference>
<dbReference type="CDD" id="cd03353">
    <property type="entry name" value="LbH_GlmU_C"/>
    <property type="match status" value="1"/>
</dbReference>
<dbReference type="Gene3D" id="3.90.550.10">
    <property type="entry name" value="Spore Coat Polysaccharide Biosynthesis Protein SpsA, Chain A"/>
    <property type="match status" value="1"/>
</dbReference>
<name>A0A382AFT5_9ZZZZ</name>
<comment type="similarity">
    <text evidence="4">In the N-terminal section; belongs to the N-acetylglucosamine-1-phosphate uridyltransferase family.</text>
</comment>
<keyword evidence="8" id="KW-0479">Metal-binding</keyword>
<dbReference type="InterPro" id="IPR011004">
    <property type="entry name" value="Trimer_LpxA-like_sf"/>
</dbReference>
<evidence type="ECO:0000256" key="12">
    <source>
        <dbReference type="ARBA" id="ARBA00022984"/>
    </source>
</evidence>
<keyword evidence="6" id="KW-0808">Transferase</keyword>
<keyword evidence="15" id="KW-0961">Cell wall biogenesis/degradation</keyword>
<dbReference type="InterPro" id="IPR001451">
    <property type="entry name" value="Hexapep"/>
</dbReference>
<keyword evidence="14" id="KW-0012">Acyltransferase</keyword>
<dbReference type="Pfam" id="PF00132">
    <property type="entry name" value="Hexapep"/>
    <property type="match status" value="1"/>
</dbReference>
<evidence type="ECO:0000256" key="16">
    <source>
        <dbReference type="ARBA" id="ARBA00048247"/>
    </source>
</evidence>
<evidence type="ECO:0000256" key="13">
    <source>
        <dbReference type="ARBA" id="ARBA00023268"/>
    </source>
</evidence>
<evidence type="ECO:0000259" key="19">
    <source>
        <dbReference type="Pfam" id="PF25087"/>
    </source>
</evidence>
<dbReference type="GO" id="GO:0009252">
    <property type="term" value="P:peptidoglycan biosynthetic process"/>
    <property type="evidence" value="ECO:0007669"/>
    <property type="project" value="UniProtKB-KW"/>
</dbReference>
<dbReference type="NCBIfam" id="TIGR01173">
    <property type="entry name" value="glmU"/>
    <property type="match status" value="1"/>
</dbReference>
<dbReference type="PANTHER" id="PTHR43584:SF3">
    <property type="entry name" value="BIFUNCTIONAL PROTEIN GLMU"/>
    <property type="match status" value="1"/>
</dbReference>
<evidence type="ECO:0000256" key="9">
    <source>
        <dbReference type="ARBA" id="ARBA00022737"/>
    </source>
</evidence>
<dbReference type="AlphaFoldDB" id="A0A382AFT5"/>
<evidence type="ECO:0000256" key="7">
    <source>
        <dbReference type="ARBA" id="ARBA00022695"/>
    </source>
</evidence>
<evidence type="ECO:0000256" key="4">
    <source>
        <dbReference type="ARBA" id="ARBA00007947"/>
    </source>
</evidence>
<comment type="catalytic activity">
    <reaction evidence="16">
        <text>alpha-D-glucosamine 1-phosphate + acetyl-CoA = N-acetyl-alpha-D-glucosamine 1-phosphate + CoA + H(+)</text>
        <dbReference type="Rhea" id="RHEA:13725"/>
        <dbReference type="ChEBI" id="CHEBI:15378"/>
        <dbReference type="ChEBI" id="CHEBI:57287"/>
        <dbReference type="ChEBI" id="CHEBI:57288"/>
        <dbReference type="ChEBI" id="CHEBI:57776"/>
        <dbReference type="ChEBI" id="CHEBI:58516"/>
        <dbReference type="EC" id="2.3.1.157"/>
    </reaction>
</comment>
<keyword evidence="9" id="KW-0677">Repeat</keyword>
<gene>
    <name evidence="20" type="ORF">METZ01_LOCUS152707</name>
</gene>
<dbReference type="EMBL" id="UINC01025027">
    <property type="protein sequence ID" value="SVA99853.1"/>
    <property type="molecule type" value="Genomic_DNA"/>
</dbReference>
<dbReference type="SUPFAM" id="SSF53448">
    <property type="entry name" value="Nucleotide-diphospho-sugar transferases"/>
    <property type="match status" value="1"/>
</dbReference>
<accession>A0A382AFT5</accession>
<comment type="catalytic activity">
    <reaction evidence="17">
        <text>N-acetyl-alpha-D-glucosamine 1-phosphate + UTP + H(+) = UDP-N-acetyl-alpha-D-glucosamine + diphosphate</text>
        <dbReference type="Rhea" id="RHEA:13509"/>
        <dbReference type="ChEBI" id="CHEBI:15378"/>
        <dbReference type="ChEBI" id="CHEBI:33019"/>
        <dbReference type="ChEBI" id="CHEBI:46398"/>
        <dbReference type="ChEBI" id="CHEBI:57705"/>
        <dbReference type="ChEBI" id="CHEBI:57776"/>
        <dbReference type="EC" id="2.7.7.23"/>
    </reaction>
</comment>
<evidence type="ECO:0000256" key="15">
    <source>
        <dbReference type="ARBA" id="ARBA00023316"/>
    </source>
</evidence>
<dbReference type="GO" id="GO:0071555">
    <property type="term" value="P:cell wall organization"/>
    <property type="evidence" value="ECO:0007669"/>
    <property type="project" value="UniProtKB-KW"/>
</dbReference>
<keyword evidence="5" id="KW-0963">Cytoplasm</keyword>
<keyword evidence="11" id="KW-0133">Cell shape</keyword>
<dbReference type="InterPro" id="IPR056729">
    <property type="entry name" value="GMPPB_C"/>
</dbReference>
<dbReference type="GO" id="GO:0000287">
    <property type="term" value="F:magnesium ion binding"/>
    <property type="evidence" value="ECO:0007669"/>
    <property type="project" value="InterPro"/>
</dbReference>
<feature type="domain" description="MobA-like NTP transferase" evidence="18">
    <location>
        <begin position="7"/>
        <end position="124"/>
    </location>
</feature>
<evidence type="ECO:0000256" key="10">
    <source>
        <dbReference type="ARBA" id="ARBA00022842"/>
    </source>
</evidence>
<keyword evidence="7" id="KW-0548">Nucleotidyltransferase</keyword>
<dbReference type="GO" id="GO:0005737">
    <property type="term" value="C:cytoplasm"/>
    <property type="evidence" value="ECO:0007669"/>
    <property type="project" value="UniProtKB-SubCell"/>
</dbReference>
<dbReference type="PANTHER" id="PTHR43584">
    <property type="entry name" value="NUCLEOTIDYL TRANSFERASE"/>
    <property type="match status" value="1"/>
</dbReference>
<dbReference type="GO" id="GO:0006048">
    <property type="term" value="P:UDP-N-acetylglucosamine biosynthetic process"/>
    <property type="evidence" value="ECO:0007669"/>
    <property type="project" value="InterPro"/>
</dbReference>
<comment type="subcellular location">
    <subcellularLocation>
        <location evidence="2">Cytoplasm</location>
    </subcellularLocation>
</comment>
<dbReference type="GO" id="GO:0019134">
    <property type="term" value="F:glucosamine-1-phosphate N-acetyltransferase activity"/>
    <property type="evidence" value="ECO:0007669"/>
    <property type="project" value="UniProtKB-EC"/>
</dbReference>
<evidence type="ECO:0000256" key="5">
    <source>
        <dbReference type="ARBA" id="ARBA00022490"/>
    </source>
</evidence>
<evidence type="ECO:0000256" key="1">
    <source>
        <dbReference type="ARBA" id="ARBA00001946"/>
    </source>
</evidence>
<keyword evidence="12" id="KW-0573">Peptidoglycan synthesis</keyword>
<dbReference type="Gene3D" id="2.160.10.10">
    <property type="entry name" value="Hexapeptide repeat proteins"/>
    <property type="match status" value="1"/>
</dbReference>
<dbReference type="GO" id="GO:0003977">
    <property type="term" value="F:UDP-N-acetylglucosamine diphosphorylase activity"/>
    <property type="evidence" value="ECO:0007669"/>
    <property type="project" value="UniProtKB-EC"/>
</dbReference>
<organism evidence="20">
    <name type="scientific">marine metagenome</name>
    <dbReference type="NCBI Taxonomy" id="408172"/>
    <lineage>
        <taxon>unclassified sequences</taxon>
        <taxon>metagenomes</taxon>
        <taxon>ecological metagenomes</taxon>
    </lineage>
</organism>
<dbReference type="GO" id="GO:0008360">
    <property type="term" value="P:regulation of cell shape"/>
    <property type="evidence" value="ECO:0007669"/>
    <property type="project" value="UniProtKB-KW"/>
</dbReference>
<protein>
    <submittedName>
        <fullName evidence="20">Uncharacterized protein</fullName>
    </submittedName>
</protein>
<sequence>MSNISTVILAAGKSTRFKSTKGKLLQDLAGLPIISHVYNIAKKISGRKIIIVCNKNNIRELKSLFSDCIFVIQKKQDGTANAILAAKPHLLNKNFLVLFGDVPLITLKSIKKLINKFKSNKTSGSMIAFQASNPSGYGRVITKNNKVLKIVEDFKTNNEEQKIKLCNSGVLLVKSNLFFNNLSQIKAHNIKKEKFLPDIFEIYFNQNKPFSYVVCLEEEMLGVNTLEDYIKIDAIYQHTLVNKFIRKGVFIINPKSCRLSFDTEVAKGVTIEANVVIKEKVKIAKGTIIKSHSYIQGTVIRENCSIGPYARIRPSSIISKNVKIGNYVEIKNSIVGNSSSIAHLSYIGDTEIGKKVNIGAGTITCNFDGKNKHKTIIKDGAFIGSNSSLVAPIIINKNAKIGAGSVINKDIPAKYLAIERSKLKFIKKN</sequence>